<proteinExistence type="inferred from homology"/>
<feature type="region of interest" description="Disordered" evidence="7">
    <location>
        <begin position="1687"/>
        <end position="1736"/>
    </location>
</feature>
<dbReference type="InterPro" id="IPR058658">
    <property type="entry name" value="Mok11-13/Ags1-like_Ig_2"/>
</dbReference>
<keyword evidence="8" id="KW-1133">Transmembrane helix</keyword>
<dbReference type="InterPro" id="IPR006047">
    <property type="entry name" value="GH13_cat_dom"/>
</dbReference>
<feature type="transmembrane region" description="Helical" evidence="8">
    <location>
        <begin position="2010"/>
        <end position="2033"/>
    </location>
</feature>
<dbReference type="InterPro" id="IPR058657">
    <property type="entry name" value="Mok11-13/Ags1-like_Ig"/>
</dbReference>
<dbReference type="CDD" id="cd03791">
    <property type="entry name" value="GT5_Glycogen_synthase_DULL1-like"/>
    <property type="match status" value="1"/>
</dbReference>
<feature type="domain" description="Glycosyl hydrolase family 13 catalytic" evidence="10">
    <location>
        <begin position="66"/>
        <end position="545"/>
    </location>
</feature>
<keyword evidence="12" id="KW-1185">Reference proteome</keyword>
<evidence type="ECO:0000256" key="5">
    <source>
        <dbReference type="ARBA" id="ARBA00023316"/>
    </source>
</evidence>
<comment type="catalytic activity">
    <reaction evidence="6">
        <text>[(1-&gt;3)-alpha-D-glucosyl](n) + UDP-alpha-D-glucose = [(1-&gt;3)-alpha-D-glucosyl](n+1) + UDP + H(+)</text>
        <dbReference type="Rhea" id="RHEA:19749"/>
        <dbReference type="Rhea" id="RHEA-COMP:11150"/>
        <dbReference type="Rhea" id="RHEA-COMP:11151"/>
        <dbReference type="ChEBI" id="CHEBI:15378"/>
        <dbReference type="ChEBI" id="CHEBI:28100"/>
        <dbReference type="ChEBI" id="CHEBI:58223"/>
        <dbReference type="ChEBI" id="CHEBI:58885"/>
        <dbReference type="EC" id="2.4.1.183"/>
    </reaction>
</comment>
<feature type="transmembrane region" description="Helical" evidence="8">
    <location>
        <begin position="2097"/>
        <end position="2114"/>
    </location>
</feature>
<dbReference type="Pfam" id="PF26111">
    <property type="entry name" value="Ig_Mok13"/>
    <property type="match status" value="1"/>
</dbReference>
<dbReference type="FunFam" id="3.40.50.2000:FF:000052">
    <property type="entry name" value="Alpha-1,3-glucan synthase Ags2"/>
    <property type="match status" value="1"/>
</dbReference>
<keyword evidence="5" id="KW-0961">Cell wall biogenesis/degradation</keyword>
<evidence type="ECO:0000256" key="9">
    <source>
        <dbReference type="SAM" id="SignalP"/>
    </source>
</evidence>
<feature type="region of interest" description="Disordered" evidence="7">
    <location>
        <begin position="1635"/>
        <end position="1673"/>
    </location>
</feature>
<dbReference type="InterPro" id="IPR058656">
    <property type="entry name" value="Mok11-13/Ags1-like_GH"/>
</dbReference>
<dbReference type="Pfam" id="PF08323">
    <property type="entry name" value="Glyco_transf_5"/>
    <property type="match status" value="1"/>
</dbReference>
<dbReference type="GO" id="GO:0009277">
    <property type="term" value="C:fungal-type cell wall"/>
    <property type="evidence" value="ECO:0007669"/>
    <property type="project" value="TreeGrafter"/>
</dbReference>
<dbReference type="SMART" id="SM00642">
    <property type="entry name" value="Aamy"/>
    <property type="match status" value="1"/>
</dbReference>
<evidence type="ECO:0000313" key="12">
    <source>
        <dbReference type="Proteomes" id="UP001295740"/>
    </source>
</evidence>
<comment type="similarity">
    <text evidence="1">Belongs to the glycosyltransferase group 1 family.</text>
</comment>
<feature type="transmembrane region" description="Helical" evidence="8">
    <location>
        <begin position="1943"/>
        <end position="1966"/>
    </location>
</feature>
<keyword evidence="8" id="KW-0812">Transmembrane</keyword>
<dbReference type="FunFam" id="3.20.20.80:FF:000073">
    <property type="entry name" value="Alpha-1,3-glucan synthase Ags2"/>
    <property type="match status" value="1"/>
</dbReference>
<feature type="compositionally biased region" description="Low complexity" evidence="7">
    <location>
        <begin position="1694"/>
        <end position="1708"/>
    </location>
</feature>
<comment type="caution">
    <text evidence="11">The sequence shown here is derived from an EMBL/GenBank/DDBJ whole genome shotgun (WGS) entry which is preliminary data.</text>
</comment>
<dbReference type="CDD" id="cd06174">
    <property type="entry name" value="MFS"/>
    <property type="match status" value="1"/>
</dbReference>
<reference evidence="11" key="1">
    <citation type="submission" date="2023-10" db="EMBL/GenBank/DDBJ databases">
        <authorList>
            <person name="Hackl T."/>
        </authorList>
    </citation>
    <scope>NUCLEOTIDE SEQUENCE</scope>
</reference>
<sequence length="2310" mass="257198">MSFVTISVFALISLPSLIHGLRFDSAYEAHNLNQNRTAENPLDYWGEWTDHSYNPSPSNWRFPFYTLFLDRFVNGDPTNDNSNGTLFEQDITSTQFRHGGDLQGLVDSLDYIQGMGVEGIYIAGSPFINKPWQSDSYSPLDHTLLDEHFGNISEWREAITEIHSRGMYVLMDNTVATMGDLVGFDGYLNESTPFVTGEHPVLWKSDRRYLDFDIGFDYNETCEFPRLWAEDGYLISDDVMNEFKGCYDGDFDQFGDTEAFGVYPDYRRQLTKFASVQDRLREWVPSVREKIEHFSCITIAMLDIDGFRYDKATQVTVDATGQFSTHLRECARRLGKDNFFLPGEITGGNTFGSLYIGRGRQPDQYFTNLTTAVSVTNGTAQEDAKFLHDEGQNGLDSAAFHYSIYRHLTRFLGMDGNLEAGFDLPRNWVDSWNEMLLTNDFLNPNTGVVDPRHMYGVTNQDVFRWPAIHQGIERMLLGQFITSLHMPGVPLMLWGEEQAFYVLDSTADNYIYGRQAMSPSPAWQTHGCYSGGSDQYFKMPLVAARTGCLDETVSWDHRDPSHPIRNVIKAMYKLRNEYPVLHDGLFLQQLSNQTEMITYPGSNETSTETGLWSVMRSAFEGVQDFGNSTAVWLVYHNRNETTEYSFDCTLNTSALIAPFDAGTTVKNLFFPHDEITLTESTKKLGIKGSTEYNGCSSKLSMLPYEFRAYVPKSKFVPPPAMITMFSPGHDSRVISAEADKSVKIEFHVSAAMDCDSFTRAIEFASITGNNAVPEIDNSTVICTSGSDVETLPYIGAVASAWKWSASITNVEDGVHQIIVRNATTEDMGSFTNSVDRFLIRLGTAGNPIVFPTTGNYSSSLLTKSAQGDLTLHHEAAGASKWRYSLNWGSTWSDWTDYESDTTSIDQQQWSGTESQAWDGEHVIVQYFSKLLGSSSIVQHGDVDHSVTRRFPHLWANGPFNQFGFDAGIHNQLHQTANSQWEWHFMVEWPSRFQLNVWGMNPDGQPDQSFVYGDNNGDFVIDRLPPSSLVESAVNVTDVPPAPYLAYRLVLDDATLNYDLVPTGDRGVQLALYIILWLAPLISGILCVYVFKASFYKVKYVEMGLKDARSKILPYIQDTAKDIMALMPLSKKAEQEKALVSQGQGRRCVLIATMEYNIDDWNIKIKIGGLGVMAQLMGTSLQHQDLIWVVPCVGGIEYPIDTPAKSMFVTVLGMQYEVEVQYHKLGNITYVLLDAPVFRRQTKAEPYPPRMDDLDSAIYYSAWNQCIAEASKRFPVDLYHINDYHGAAAPLYLLPNTIPAAMSLHNAEFQGMWPMRTPAEAEEVCKVYNLDQSVVSKYVQYGSVFNLLHAGASYLRVHQKGFGAVGVSKKYGDRSFARYPILWGLRDVGQLPNPDPTDTAEWDREAFMKDTEVAVDANFENGRADLKRQAQEWAGLEVNPKAELFVFVGRWSLQKGVDLIADIFPAVLEQHPDTQLVCVGPVIDLYGKFAALKLSKLMEKYPKRVYSKPEFTALPPYLFSGAEFALIPSRDEPCNPESAEQLNYVGLVAVEFGRKGALGVGARVGGLGQMPGWWYTIESTSAAHLLAQFKEAITSALETKQETRAMMRAWSAKQRFPVAQWLEDLETLQSTAIRLHEKPKPRRQRKKLVRNSTLSMGNQPGASGRESPAQTEKQAQAVEVLGELRLPEFPSETVTSTPELSPLSSRRSSITGFQTPPDNVYLTPRDGSPPLSSSSLSVNEVVGGRSDFKLQRVDLFFTDSRGEFYDAFEKKLDDLSASNSTSDLCIQDYLTKSEKQWFSHYRNAKLGRQSVGGSAPNSRPGSSRMSTIAFPFTKSRISSQAQSVVTEAEENNSVWAYNDEEDFGLAKDYKPPGGVQSILQRRIGDWPIYSMLLALSQVIASNSYQITLLTGEVGQSASKLYVVASVYLASTILWYILSRTKPAIYVLSIPFLFYGVAFLILGASPFANTIGGRGWMQNVATGLYAVASSSGALAFAFNFGDEGGSPVTTWIYRATIIQGLQQIYSLGLWAWGSIISTSTAAGQAQSASLAASPYLMAVCAPIAVILWAVGLLLFLGLPDYYRETPGAVPMLWRSLAKRRTIVWFLFAVVLQNYFLSAPYGRNWFFLFGSQHVSTGAVVLLALGFFGLAWTAILFVLSFFSRSHPWLFPLFAVGLGAPRWAQMLWGTSGIGLYLPWAGGHVASALASRSLWLWLGLLDGIQGAGVGMILMLTLTRVHVAAAVVAAQVIGSLATIVGRASAPDKVGPGDVFPDFSQGVGFATSKAWFWVVLVCQLGICAGYFKFFRKEQVSKP</sequence>
<keyword evidence="8" id="KW-0472">Membrane</keyword>
<feature type="transmembrane region" description="Helical" evidence="8">
    <location>
        <begin position="1917"/>
        <end position="1936"/>
    </location>
</feature>
<evidence type="ECO:0000256" key="1">
    <source>
        <dbReference type="ARBA" id="ARBA00006122"/>
    </source>
</evidence>
<dbReference type="PANTHER" id="PTHR47182">
    <property type="entry name" value="CELL WALL ALPHA-1,3-GLUCAN SYNTHASE AGS1-RELATED"/>
    <property type="match status" value="1"/>
</dbReference>
<feature type="compositionally biased region" description="Low complexity" evidence="7">
    <location>
        <begin position="1727"/>
        <end position="1736"/>
    </location>
</feature>
<feature type="transmembrane region" description="Helical" evidence="8">
    <location>
        <begin position="1978"/>
        <end position="1998"/>
    </location>
</feature>
<feature type="compositionally biased region" description="Polar residues" evidence="7">
    <location>
        <begin position="1649"/>
        <end position="1660"/>
    </location>
</feature>
<evidence type="ECO:0000256" key="3">
    <source>
        <dbReference type="ARBA" id="ARBA00022676"/>
    </source>
</evidence>
<feature type="transmembrane region" description="Helical" evidence="8">
    <location>
        <begin position="2208"/>
        <end position="2229"/>
    </location>
</feature>
<keyword evidence="9" id="KW-0732">Signal</keyword>
<dbReference type="PANTHER" id="PTHR47182:SF2">
    <property type="entry name" value="CELL WALL ALPHA-1,3-GLUCAN SYNTHASE AGS1"/>
    <property type="match status" value="1"/>
</dbReference>
<evidence type="ECO:0000256" key="2">
    <source>
        <dbReference type="ARBA" id="ARBA00012688"/>
    </source>
</evidence>
<organism evidence="11 12">
    <name type="scientific">Anthostomella pinea</name>
    <dbReference type="NCBI Taxonomy" id="933095"/>
    <lineage>
        <taxon>Eukaryota</taxon>
        <taxon>Fungi</taxon>
        <taxon>Dikarya</taxon>
        <taxon>Ascomycota</taxon>
        <taxon>Pezizomycotina</taxon>
        <taxon>Sordariomycetes</taxon>
        <taxon>Xylariomycetidae</taxon>
        <taxon>Xylariales</taxon>
        <taxon>Xylariaceae</taxon>
        <taxon>Anthostomella</taxon>
    </lineage>
</organism>
<dbReference type="Gene3D" id="3.20.20.80">
    <property type="entry name" value="Glycosidases"/>
    <property type="match status" value="2"/>
</dbReference>
<dbReference type="Pfam" id="PF26108">
    <property type="entry name" value="GH_Mok13"/>
    <property type="match status" value="1"/>
</dbReference>
<keyword evidence="3" id="KW-0328">Glycosyltransferase</keyword>
<feature type="transmembrane region" description="Helical" evidence="8">
    <location>
        <begin position="2282"/>
        <end position="2302"/>
    </location>
</feature>
<dbReference type="Pfam" id="PF26127">
    <property type="entry name" value="12TM_Mok13"/>
    <property type="match status" value="1"/>
</dbReference>
<dbReference type="CDD" id="cd11323">
    <property type="entry name" value="AmyAc_AGS"/>
    <property type="match status" value="1"/>
</dbReference>
<dbReference type="InterPro" id="IPR058654">
    <property type="entry name" value="Mok11-14/Ags1-like_TM"/>
</dbReference>
<evidence type="ECO:0000259" key="10">
    <source>
        <dbReference type="SMART" id="SM00642"/>
    </source>
</evidence>
<gene>
    <name evidence="11" type="ORF">KHLLAP_LOCUS2304</name>
</gene>
<dbReference type="Pfam" id="PF00128">
    <property type="entry name" value="Alpha-amylase"/>
    <property type="match status" value="1"/>
</dbReference>
<feature type="transmembrane region" description="Helical" evidence="8">
    <location>
        <begin position="2053"/>
        <end position="2076"/>
    </location>
</feature>
<accession>A0AAI8VCF4</accession>
<keyword evidence="4" id="KW-0808">Transferase</keyword>
<dbReference type="InterPro" id="IPR017853">
    <property type="entry name" value="GH"/>
</dbReference>
<feature type="transmembrane region" description="Helical" evidence="8">
    <location>
        <begin position="2134"/>
        <end position="2158"/>
    </location>
</feature>
<protein>
    <recommendedName>
        <fullName evidence="2">alpha-1,3-glucan synthase</fullName>
        <ecNumber evidence="2">2.4.1.183</ecNumber>
    </recommendedName>
</protein>
<dbReference type="InterPro" id="IPR013534">
    <property type="entry name" value="Starch_synth_cat_dom"/>
</dbReference>
<dbReference type="Pfam" id="PF26122">
    <property type="entry name" value="CBM_Mok13"/>
    <property type="match status" value="1"/>
</dbReference>
<feature type="transmembrane region" description="Helical" evidence="8">
    <location>
        <begin position="2236"/>
        <end position="2258"/>
    </location>
</feature>
<dbReference type="Pfam" id="PF26114">
    <property type="entry name" value="Ig_2_Mok13"/>
    <property type="match status" value="1"/>
</dbReference>
<dbReference type="FunFam" id="3.40.50.2000:FF:000058">
    <property type="entry name" value="Alpha-1,3-glucan synthase Ags1"/>
    <property type="match status" value="1"/>
</dbReference>
<name>A0AAI8VCF4_9PEZI</name>
<dbReference type="GO" id="GO:0070600">
    <property type="term" value="P:fungal-type cell wall (1-&gt;3)-alpha-glucan biosynthetic process"/>
    <property type="evidence" value="ECO:0007669"/>
    <property type="project" value="TreeGrafter"/>
</dbReference>
<dbReference type="InterPro" id="IPR058655">
    <property type="entry name" value="Mok11-14/Ags1-like"/>
</dbReference>
<dbReference type="Proteomes" id="UP001295740">
    <property type="component" value="Unassembled WGS sequence"/>
</dbReference>
<evidence type="ECO:0000256" key="4">
    <source>
        <dbReference type="ARBA" id="ARBA00022679"/>
    </source>
</evidence>
<feature type="signal peptide" evidence="9">
    <location>
        <begin position="1"/>
        <end position="20"/>
    </location>
</feature>
<dbReference type="GO" id="GO:0047657">
    <property type="term" value="F:alpha-1,3-glucan synthase activity"/>
    <property type="evidence" value="ECO:0007669"/>
    <property type="project" value="UniProtKB-EC"/>
</dbReference>
<dbReference type="EC" id="2.4.1.183" evidence="2"/>
<dbReference type="EMBL" id="CAUWAG010000003">
    <property type="protein sequence ID" value="CAJ2501836.1"/>
    <property type="molecule type" value="Genomic_DNA"/>
</dbReference>
<feature type="chain" id="PRO_5042519859" description="alpha-1,3-glucan synthase" evidence="9">
    <location>
        <begin position="21"/>
        <end position="2310"/>
    </location>
</feature>
<evidence type="ECO:0000256" key="8">
    <source>
        <dbReference type="SAM" id="Phobius"/>
    </source>
</evidence>
<dbReference type="SUPFAM" id="SSF51445">
    <property type="entry name" value="(Trans)glycosidases"/>
    <property type="match status" value="1"/>
</dbReference>
<feature type="compositionally biased region" description="Basic residues" evidence="7">
    <location>
        <begin position="1636"/>
        <end position="1648"/>
    </location>
</feature>
<dbReference type="InterPro" id="IPR058659">
    <property type="entry name" value="Mok11-13/Ags1-like_CBM"/>
</dbReference>
<dbReference type="Gene3D" id="3.40.50.2000">
    <property type="entry name" value="Glycogen Phosphorylase B"/>
    <property type="match status" value="2"/>
</dbReference>
<evidence type="ECO:0000256" key="6">
    <source>
        <dbReference type="ARBA" id="ARBA00048960"/>
    </source>
</evidence>
<dbReference type="SUPFAM" id="SSF53756">
    <property type="entry name" value="UDP-Glycosyltransferase/glycogen phosphorylase"/>
    <property type="match status" value="1"/>
</dbReference>
<evidence type="ECO:0000256" key="7">
    <source>
        <dbReference type="SAM" id="MobiDB-lite"/>
    </source>
</evidence>
<evidence type="ECO:0000313" key="11">
    <source>
        <dbReference type="EMBL" id="CAJ2501836.1"/>
    </source>
</evidence>